<accession>A0A1Z3GCP5</accession>
<dbReference type="Proteomes" id="UP000202998">
    <property type="component" value="Segment"/>
</dbReference>
<keyword evidence="2" id="KW-1185">Reference proteome</keyword>
<evidence type="ECO:0000313" key="1">
    <source>
        <dbReference type="EMBL" id="ASC55534.1"/>
    </source>
</evidence>
<sequence>MACLLEFLSSLFCRHRARFGPDDVYGSADFLDQEEPKYGAGTPAARKYDSLRLNRQRMSKTRQPEEDECFCNTASASASVTVTVTSVSVSSSSSSSLCGNCVSVTSVTMSSSSSFSSLPSV</sequence>
<gene>
    <name evidence="1" type="ORF">SePPVgORF104</name>
</gene>
<protein>
    <submittedName>
        <fullName evidence="1">Uncharacterized protein</fullName>
    </submittedName>
</protein>
<dbReference type="EMBL" id="KY382358">
    <property type="protein sequence ID" value="ASC55534.1"/>
    <property type="molecule type" value="Genomic_DNA"/>
</dbReference>
<organism evidence="1 2">
    <name type="scientific">Seal parapoxvirus</name>
    <dbReference type="NCBI Taxonomy" id="187984"/>
    <lineage>
        <taxon>Viruses</taxon>
        <taxon>Varidnaviria</taxon>
        <taxon>Bamfordvirae</taxon>
        <taxon>Nucleocytoviricota</taxon>
        <taxon>Pokkesviricetes</taxon>
        <taxon>Chitovirales</taxon>
        <taxon>Poxviridae</taxon>
        <taxon>Chordopoxvirinae</taxon>
        <taxon>Parapoxvirus</taxon>
        <taxon>Parapoxvirus sealpox</taxon>
        <taxon>Grey sealpox virus</taxon>
    </lineage>
</organism>
<dbReference type="OrthoDB" id="41630at10239"/>
<name>A0A1Z3GCP5_9POXV</name>
<evidence type="ECO:0000313" key="2">
    <source>
        <dbReference type="Proteomes" id="UP000202998"/>
    </source>
</evidence>
<reference evidence="1 2" key="1">
    <citation type="journal article" date="2017" name="Sci. Rep.">
        <title>Recovery of the first full-length genome sequence of a parapoxvirus directly from a clinical sample.</title>
        <authorList>
            <person name="Gunther T."/>
            <person name="Haas L."/>
            <person name="Alawi M."/>
            <person name="Wohlsein P."/>
            <person name="Marks J."/>
            <person name="Grundhoff A."/>
            <person name="Becher P."/>
            <person name="Fischer N."/>
        </authorList>
    </citation>
    <scope>NUCLEOTIDE SEQUENCE [LARGE SCALE GENOMIC DNA]</scope>
    <source>
        <strain evidence="1">AFK76s1</strain>
    </source>
</reference>
<proteinExistence type="predicted"/>